<evidence type="ECO:0000313" key="11">
    <source>
        <dbReference type="WBParaSite" id="Pan_g6810.t1"/>
    </source>
</evidence>
<dbReference type="InterPro" id="IPR011009">
    <property type="entry name" value="Kinase-like_dom_sf"/>
</dbReference>
<dbReference type="GO" id="GO:0007059">
    <property type="term" value="P:chromosome segregation"/>
    <property type="evidence" value="ECO:0007669"/>
    <property type="project" value="TreeGrafter"/>
</dbReference>
<feature type="compositionally biased region" description="Polar residues" evidence="8">
    <location>
        <begin position="163"/>
        <end position="177"/>
    </location>
</feature>
<dbReference type="GO" id="GO:0035556">
    <property type="term" value="P:intracellular signal transduction"/>
    <property type="evidence" value="ECO:0007669"/>
    <property type="project" value="TreeGrafter"/>
</dbReference>
<dbReference type="InterPro" id="IPR000719">
    <property type="entry name" value="Prot_kinase_dom"/>
</dbReference>
<feature type="region of interest" description="Disordered" evidence="8">
    <location>
        <begin position="303"/>
        <end position="326"/>
    </location>
</feature>
<evidence type="ECO:0000256" key="7">
    <source>
        <dbReference type="SAM" id="Coils"/>
    </source>
</evidence>
<evidence type="ECO:0000256" key="1">
    <source>
        <dbReference type="ARBA" id="ARBA00022527"/>
    </source>
</evidence>
<evidence type="ECO:0000313" key="10">
    <source>
        <dbReference type="Proteomes" id="UP000492821"/>
    </source>
</evidence>
<dbReference type="Proteomes" id="UP000492821">
    <property type="component" value="Unassembled WGS sequence"/>
</dbReference>
<dbReference type="InterPro" id="IPR017441">
    <property type="entry name" value="Protein_kinase_ATP_BS"/>
</dbReference>
<accession>A0A7E4W4Q6</accession>
<feature type="region of interest" description="Disordered" evidence="8">
    <location>
        <begin position="75"/>
        <end position="179"/>
    </location>
</feature>
<keyword evidence="5 6" id="KW-0067">ATP-binding</keyword>
<proteinExistence type="predicted"/>
<evidence type="ECO:0000256" key="6">
    <source>
        <dbReference type="PROSITE-ProRule" id="PRU10141"/>
    </source>
</evidence>
<dbReference type="WBParaSite" id="Pan_g6810.t1">
    <property type="protein sequence ID" value="Pan_g6810.t1"/>
    <property type="gene ID" value="Pan_g6810"/>
</dbReference>
<name>A0A7E4W4Q6_PANRE</name>
<feature type="domain" description="Protein kinase" evidence="9">
    <location>
        <begin position="400"/>
        <end position="679"/>
    </location>
</feature>
<dbReference type="PANTHER" id="PTHR22974">
    <property type="entry name" value="MIXED LINEAGE PROTEIN KINASE"/>
    <property type="match status" value="1"/>
</dbReference>
<protein>
    <submittedName>
        <fullName evidence="11">Protein kinase domain-containing protein</fullName>
    </submittedName>
</protein>
<keyword evidence="3 6" id="KW-0547">Nucleotide-binding</keyword>
<reference evidence="11" key="2">
    <citation type="submission" date="2020-10" db="UniProtKB">
        <authorList>
            <consortium name="WormBaseParasite"/>
        </authorList>
    </citation>
    <scope>IDENTIFICATION</scope>
</reference>
<dbReference type="FunFam" id="1.10.510.10:FF:000698">
    <property type="entry name" value="Serine/threonine-protein kinase tousled-like 1"/>
    <property type="match status" value="1"/>
</dbReference>
<evidence type="ECO:0000256" key="3">
    <source>
        <dbReference type="ARBA" id="ARBA00022741"/>
    </source>
</evidence>
<feature type="compositionally biased region" description="Basic and acidic residues" evidence="8">
    <location>
        <begin position="314"/>
        <end position="323"/>
    </location>
</feature>
<organism evidence="10 11">
    <name type="scientific">Panagrellus redivivus</name>
    <name type="common">Microworm</name>
    <dbReference type="NCBI Taxonomy" id="6233"/>
    <lineage>
        <taxon>Eukaryota</taxon>
        <taxon>Metazoa</taxon>
        <taxon>Ecdysozoa</taxon>
        <taxon>Nematoda</taxon>
        <taxon>Chromadorea</taxon>
        <taxon>Rhabditida</taxon>
        <taxon>Tylenchina</taxon>
        <taxon>Panagrolaimomorpha</taxon>
        <taxon>Panagrolaimoidea</taxon>
        <taxon>Panagrolaimidae</taxon>
        <taxon>Panagrellus</taxon>
    </lineage>
</organism>
<dbReference type="SUPFAM" id="SSF56112">
    <property type="entry name" value="Protein kinase-like (PK-like)"/>
    <property type="match status" value="1"/>
</dbReference>
<dbReference type="SMART" id="SM00220">
    <property type="entry name" value="S_TKc"/>
    <property type="match status" value="1"/>
</dbReference>
<evidence type="ECO:0000256" key="8">
    <source>
        <dbReference type="SAM" id="MobiDB-lite"/>
    </source>
</evidence>
<feature type="compositionally biased region" description="Low complexity" evidence="8">
    <location>
        <begin position="98"/>
        <end position="112"/>
    </location>
</feature>
<evidence type="ECO:0000256" key="4">
    <source>
        <dbReference type="ARBA" id="ARBA00022777"/>
    </source>
</evidence>
<keyword evidence="10" id="KW-1185">Reference proteome</keyword>
<feature type="coiled-coil region" evidence="7">
    <location>
        <begin position="199"/>
        <end position="226"/>
    </location>
</feature>
<dbReference type="AlphaFoldDB" id="A0A7E4W4Q6"/>
<dbReference type="CDD" id="cd13990">
    <property type="entry name" value="STKc_TLK"/>
    <property type="match status" value="1"/>
</dbReference>
<dbReference type="InterPro" id="IPR008271">
    <property type="entry name" value="Ser/Thr_kinase_AS"/>
</dbReference>
<dbReference type="PANTHER" id="PTHR22974:SF23">
    <property type="entry name" value="TOUSLED-LIKE KINASE, ISOFORM G"/>
    <property type="match status" value="1"/>
</dbReference>
<reference evidence="10" key="1">
    <citation type="journal article" date="2013" name="Genetics">
        <title>The draft genome and transcriptome of Panagrellus redivivus are shaped by the harsh demands of a free-living lifestyle.</title>
        <authorList>
            <person name="Srinivasan J."/>
            <person name="Dillman A.R."/>
            <person name="Macchietto M.G."/>
            <person name="Heikkinen L."/>
            <person name="Lakso M."/>
            <person name="Fracchia K.M."/>
            <person name="Antoshechkin I."/>
            <person name="Mortazavi A."/>
            <person name="Wong G."/>
            <person name="Sternberg P.W."/>
        </authorList>
    </citation>
    <scope>NUCLEOTIDE SEQUENCE [LARGE SCALE GENOMIC DNA]</scope>
    <source>
        <strain evidence="10">MT8872</strain>
    </source>
</reference>
<evidence type="ECO:0000256" key="5">
    <source>
        <dbReference type="ARBA" id="ARBA00022840"/>
    </source>
</evidence>
<sequence length="687" mass="78656">MHSSKVFQHLEKDLFNTGPRSNGTHPREDGDVRIISDQLMDFSCPLPNEYPNIEPVSQQNSRSGDALSFDAGMEMRSTTPNCRTPVGLDRTPNFNASTPTLGTPTTGDTTPVKPKRKRKAKAPSATKGSPSVSRSPKQHRVNGDSSSNEHPPRSPSPQSFSQMNLTTYPCSSDSNLSPPRIYQTKRDVDVQTEVVMAEADTQKLEIENLKRSISNLHKQVDKLNGMHKLRTEFITKQLINDTKRERLAIKDEIIKNNARLGHSVPNMMNHNAIDHWVDGHAFLDLDKKKQEIEAIKEDIQNETTSRKKRTVGRKPNDTARDNNDGFLKPELPFHLTQEFFDRRDEILRLRKEQTKKDEIEIVAEKDKLDRERNIHAREIKRVQAEESSRFKNFDLLNKKYLPMALLGKGGFSEVWKAVDLDDCTKVACKIHHVNKEWRDSKKMSYVRHAMREKDIHKSLNHPNIVKMFDIFTIDNDSFCTVLEYCDGNDLDFHLKQHRSMPEKETRLVIGQVVDALRYLNELPVPIIHYDLKPANILLQSGYHRFEIKITDFGLSKTIENADTDNNIELTSQGAGTYWYLPPETFRECVSGNAPRISSKVDVWSVGVICFQCIYGIKPFGNDHSQQRILNEGTILNAKVVDFPTKPAVSDSVRDFIRKCLQYEPVYRADVFELSKHDFARAPNKRVL</sequence>
<dbReference type="Gene3D" id="1.10.510.10">
    <property type="entry name" value="Transferase(Phosphotransferase) domain 1"/>
    <property type="match status" value="1"/>
</dbReference>
<keyword evidence="2" id="KW-0808">Transferase</keyword>
<dbReference type="PROSITE" id="PS00107">
    <property type="entry name" value="PROTEIN_KINASE_ATP"/>
    <property type="match status" value="1"/>
</dbReference>
<dbReference type="Pfam" id="PF00069">
    <property type="entry name" value="Pkinase"/>
    <property type="match status" value="1"/>
</dbReference>
<keyword evidence="7" id="KW-0175">Coiled coil</keyword>
<dbReference type="PROSITE" id="PS00108">
    <property type="entry name" value="PROTEIN_KINASE_ST"/>
    <property type="match status" value="1"/>
</dbReference>
<dbReference type="GO" id="GO:0005524">
    <property type="term" value="F:ATP binding"/>
    <property type="evidence" value="ECO:0007669"/>
    <property type="project" value="UniProtKB-UniRule"/>
</dbReference>
<dbReference type="GO" id="GO:0005634">
    <property type="term" value="C:nucleus"/>
    <property type="evidence" value="ECO:0007669"/>
    <property type="project" value="TreeGrafter"/>
</dbReference>
<feature type="binding site" evidence="6">
    <location>
        <position position="429"/>
    </location>
    <ligand>
        <name>ATP</name>
        <dbReference type="ChEBI" id="CHEBI:30616"/>
    </ligand>
</feature>
<keyword evidence="1" id="KW-0723">Serine/threonine-protein kinase</keyword>
<dbReference type="GO" id="GO:0004674">
    <property type="term" value="F:protein serine/threonine kinase activity"/>
    <property type="evidence" value="ECO:0007669"/>
    <property type="project" value="UniProtKB-KW"/>
</dbReference>
<evidence type="ECO:0000259" key="9">
    <source>
        <dbReference type="PROSITE" id="PS50011"/>
    </source>
</evidence>
<keyword evidence="4" id="KW-0418">Kinase</keyword>
<dbReference type="PROSITE" id="PS50011">
    <property type="entry name" value="PROTEIN_KINASE_DOM"/>
    <property type="match status" value="1"/>
</dbReference>
<evidence type="ECO:0000256" key="2">
    <source>
        <dbReference type="ARBA" id="ARBA00022679"/>
    </source>
</evidence>